<evidence type="ECO:0000256" key="1">
    <source>
        <dbReference type="ARBA" id="ARBA00005336"/>
    </source>
</evidence>
<dbReference type="PANTHER" id="PTHR30480">
    <property type="entry name" value="BETA-HEXOSAMINIDASE-RELATED"/>
    <property type="match status" value="1"/>
</dbReference>
<reference evidence="7" key="1">
    <citation type="journal article" date="2019" name="Int. J. Syst. Evol. Microbiol.">
        <title>The Global Catalogue of Microorganisms (GCM) 10K type strain sequencing project: providing services to taxonomists for standard genome sequencing and annotation.</title>
        <authorList>
            <consortium name="The Broad Institute Genomics Platform"/>
            <consortium name="The Broad Institute Genome Sequencing Center for Infectious Disease"/>
            <person name="Wu L."/>
            <person name="Ma J."/>
        </authorList>
    </citation>
    <scope>NUCLEOTIDE SEQUENCE [LARGE SCALE GENOMIC DNA]</scope>
    <source>
        <strain evidence="7">JCM 15309</strain>
    </source>
</reference>
<proteinExistence type="inferred from homology"/>
<evidence type="ECO:0000259" key="5">
    <source>
        <dbReference type="Pfam" id="PF00933"/>
    </source>
</evidence>
<dbReference type="RefSeq" id="WP_344041700.1">
    <property type="nucleotide sequence ID" value="NZ_BAAAPB010000001.1"/>
</dbReference>
<evidence type="ECO:0000256" key="3">
    <source>
        <dbReference type="ARBA" id="ARBA00023295"/>
    </source>
</evidence>
<protein>
    <submittedName>
        <fullName evidence="6">Glycoside hydrolase family 3 protein</fullName>
    </submittedName>
</protein>
<evidence type="ECO:0000256" key="2">
    <source>
        <dbReference type="ARBA" id="ARBA00022801"/>
    </source>
</evidence>
<accession>A0ABP5BKY4</accession>
<dbReference type="Pfam" id="PF00933">
    <property type="entry name" value="Glyco_hydro_3"/>
    <property type="match status" value="1"/>
</dbReference>
<keyword evidence="2 6" id="KW-0378">Hydrolase</keyword>
<feature type="domain" description="Glycoside hydrolase family 3 N-terminal" evidence="5">
    <location>
        <begin position="43"/>
        <end position="338"/>
    </location>
</feature>
<evidence type="ECO:0000256" key="4">
    <source>
        <dbReference type="SAM" id="MobiDB-lite"/>
    </source>
</evidence>
<organism evidence="6 7">
    <name type="scientific">Nocardioides panacihumi</name>
    <dbReference type="NCBI Taxonomy" id="400774"/>
    <lineage>
        <taxon>Bacteria</taxon>
        <taxon>Bacillati</taxon>
        <taxon>Actinomycetota</taxon>
        <taxon>Actinomycetes</taxon>
        <taxon>Propionibacteriales</taxon>
        <taxon>Nocardioidaceae</taxon>
        <taxon>Nocardioides</taxon>
    </lineage>
</organism>
<dbReference type="InterPro" id="IPR017853">
    <property type="entry name" value="GH"/>
</dbReference>
<dbReference type="InterPro" id="IPR036962">
    <property type="entry name" value="Glyco_hydro_3_N_sf"/>
</dbReference>
<dbReference type="Gene3D" id="3.20.20.300">
    <property type="entry name" value="Glycoside hydrolase, family 3, N-terminal domain"/>
    <property type="match status" value="1"/>
</dbReference>
<feature type="region of interest" description="Disordered" evidence="4">
    <location>
        <begin position="1"/>
        <end position="20"/>
    </location>
</feature>
<dbReference type="SUPFAM" id="SSF51445">
    <property type="entry name" value="(Trans)glycosidases"/>
    <property type="match status" value="1"/>
</dbReference>
<dbReference type="PANTHER" id="PTHR30480:SF16">
    <property type="entry name" value="GLYCOSIDE HYDROLASE FAMILY 3 DOMAIN PROTEIN"/>
    <property type="match status" value="1"/>
</dbReference>
<sequence>MTAETSIHPARDVDPSGPNSQSLALRVLMPSFEGPVLPDDWAQLLHEGLGGICLFGSNIGDGSGVRGLTDAIHAANPACLVATDEEGGDVTRLHALTGSPVLGPAALGAAHDLLLTRGVGRLVGADLAAAGIDLDLGPVADVNSQPDNPVIGTRSFGSDPGVAAAHVAAWVHGVQDTGVAACVKHFPGHGDTAEDSHLALPVLDVPLATLRWRELLPFAAAVAAGTRAVMTSHIVVPALDAALPATLSPAVLGLLRGELGFDGVIVSDALDMAGASASRGIPEAAVLSLAAGADLLCIGPDKPASLVREIQAAIVAAVDGGRLPRTRLEDAAARVASLRTSYEPVALAPHSYDVPLREAAARVLLVEGDLPDLAGAPVLSIGTEANIAVGDVPWGLTPDVVVRPGEQPAYAAGPVIVQVRDAHRRPEVVATLDRLAESGVTPVVIEWGWPGTRQREFARICTRGCSRPGVEAVTELLRKAGWDR</sequence>
<keyword evidence="7" id="KW-1185">Reference proteome</keyword>
<evidence type="ECO:0000313" key="7">
    <source>
        <dbReference type="Proteomes" id="UP001500571"/>
    </source>
</evidence>
<name>A0ABP5BKY4_9ACTN</name>
<dbReference type="EMBL" id="BAAAPB010000001">
    <property type="protein sequence ID" value="GAA1947390.1"/>
    <property type="molecule type" value="Genomic_DNA"/>
</dbReference>
<dbReference type="InterPro" id="IPR050226">
    <property type="entry name" value="NagZ_Beta-hexosaminidase"/>
</dbReference>
<dbReference type="InterPro" id="IPR019800">
    <property type="entry name" value="Glyco_hydro_3_AS"/>
</dbReference>
<comment type="similarity">
    <text evidence="1">Belongs to the glycosyl hydrolase 3 family.</text>
</comment>
<dbReference type="GO" id="GO:0016787">
    <property type="term" value="F:hydrolase activity"/>
    <property type="evidence" value="ECO:0007669"/>
    <property type="project" value="UniProtKB-KW"/>
</dbReference>
<gene>
    <name evidence="6" type="ORF">GCM10009798_03080</name>
</gene>
<dbReference type="InterPro" id="IPR001764">
    <property type="entry name" value="Glyco_hydro_3_N"/>
</dbReference>
<comment type="caution">
    <text evidence="6">The sequence shown here is derived from an EMBL/GenBank/DDBJ whole genome shotgun (WGS) entry which is preliminary data.</text>
</comment>
<dbReference type="Proteomes" id="UP001500571">
    <property type="component" value="Unassembled WGS sequence"/>
</dbReference>
<evidence type="ECO:0000313" key="6">
    <source>
        <dbReference type="EMBL" id="GAA1947390.1"/>
    </source>
</evidence>
<dbReference type="PROSITE" id="PS00775">
    <property type="entry name" value="GLYCOSYL_HYDROL_F3"/>
    <property type="match status" value="1"/>
</dbReference>
<keyword evidence="3" id="KW-0326">Glycosidase</keyword>